<name>A0A2Y9AL82_9MICO</name>
<dbReference type="AlphaFoldDB" id="A0A2Y9AL82"/>
<organism evidence="1 2">
    <name type="scientific">Georgenia satyanarayanai</name>
    <dbReference type="NCBI Taxonomy" id="860221"/>
    <lineage>
        <taxon>Bacteria</taxon>
        <taxon>Bacillati</taxon>
        <taxon>Actinomycetota</taxon>
        <taxon>Actinomycetes</taxon>
        <taxon>Micrococcales</taxon>
        <taxon>Bogoriellaceae</taxon>
        <taxon>Georgenia</taxon>
    </lineage>
</organism>
<evidence type="ECO:0000313" key="2">
    <source>
        <dbReference type="Proteomes" id="UP000250222"/>
    </source>
</evidence>
<proteinExistence type="predicted"/>
<dbReference type="EMBL" id="UETB01000012">
    <property type="protein sequence ID" value="SSA45211.1"/>
    <property type="molecule type" value="Genomic_DNA"/>
</dbReference>
<keyword evidence="2" id="KW-1185">Reference proteome</keyword>
<dbReference type="RefSeq" id="WP_110853266.1">
    <property type="nucleotide sequence ID" value="NZ_QKLZ01000012.1"/>
</dbReference>
<accession>A0A2Y9AL82</accession>
<gene>
    <name evidence="1" type="ORF">SAMN05216184_11270</name>
</gene>
<evidence type="ECO:0000313" key="1">
    <source>
        <dbReference type="EMBL" id="SSA45211.1"/>
    </source>
</evidence>
<sequence length="142" mass="14099">MSQPKRRLILPGLLIAAGLAGFGLAAASELDLDWGGTFQAGAVTVEADCQSGAIDVTFAAPEFEAAAAAAPWSVDALSFSGISATCVNTTYEVAVRTAASGATWTELGTGTVAGTTLSVPLGSGVKAETIADVALTMHKPAG</sequence>
<dbReference type="Proteomes" id="UP000250222">
    <property type="component" value="Unassembled WGS sequence"/>
</dbReference>
<reference evidence="1 2" key="1">
    <citation type="submission" date="2016-10" db="EMBL/GenBank/DDBJ databases">
        <authorList>
            <person name="Cai Z."/>
        </authorList>
    </citation>
    <scope>NUCLEOTIDE SEQUENCE [LARGE SCALE GENOMIC DNA]</scope>
    <source>
        <strain evidence="1 2">CGMCC 1.10826</strain>
    </source>
</reference>
<protein>
    <submittedName>
        <fullName evidence="1">Uncharacterized protein</fullName>
    </submittedName>
</protein>